<dbReference type="AlphaFoldDB" id="A0A7C4TWR1"/>
<dbReference type="EMBL" id="DTHV01000053">
    <property type="protein sequence ID" value="HGW60154.1"/>
    <property type="molecule type" value="Genomic_DNA"/>
</dbReference>
<reference evidence="1" key="1">
    <citation type="journal article" date="2020" name="mSystems">
        <title>Genome- and Community-Level Interaction Insights into Carbon Utilization and Element Cycling Functions of Hydrothermarchaeota in Hydrothermal Sediment.</title>
        <authorList>
            <person name="Zhou Z."/>
            <person name="Liu Y."/>
            <person name="Xu W."/>
            <person name="Pan J."/>
            <person name="Luo Z.H."/>
            <person name="Li M."/>
        </authorList>
    </citation>
    <scope>NUCLEOTIDE SEQUENCE [LARGE SCALE GENOMIC DNA]</scope>
    <source>
        <strain evidence="1">SpSt-794</strain>
    </source>
</reference>
<evidence type="ECO:0000313" key="1">
    <source>
        <dbReference type="EMBL" id="HGW60154.1"/>
    </source>
</evidence>
<sequence length="104" mass="12385">MICGHLKKKEAEFLNDFIKEIVTALENSELSERRLCQPHYKSVIQQLDGEIAEYFSNTQRLHNEQLLKELKGFIEKRSNWFERSKNENTSWWRAVEKVVGRKGM</sequence>
<protein>
    <submittedName>
        <fullName evidence="1">Uncharacterized protein</fullName>
    </submittedName>
</protein>
<name>A0A7C4TWR1_9BACT</name>
<comment type="caution">
    <text evidence="1">The sequence shown here is derived from an EMBL/GenBank/DDBJ whole genome shotgun (WGS) entry which is preliminary data.</text>
</comment>
<accession>A0A7C4TWR1</accession>
<gene>
    <name evidence="1" type="ORF">ENV82_01760</name>
</gene>
<proteinExistence type="predicted"/>
<organism evidence="1">
    <name type="scientific">Caldisericum exile</name>
    <dbReference type="NCBI Taxonomy" id="693075"/>
    <lineage>
        <taxon>Bacteria</taxon>
        <taxon>Pseudomonadati</taxon>
        <taxon>Caldisericota/Cryosericota group</taxon>
        <taxon>Caldisericota</taxon>
        <taxon>Caldisericia</taxon>
        <taxon>Caldisericales</taxon>
        <taxon>Caldisericaceae</taxon>
        <taxon>Caldisericum</taxon>
    </lineage>
</organism>